<organism evidence="4 5">
    <name type="scientific">Cryptolaemus montrouzieri</name>
    <dbReference type="NCBI Taxonomy" id="559131"/>
    <lineage>
        <taxon>Eukaryota</taxon>
        <taxon>Metazoa</taxon>
        <taxon>Ecdysozoa</taxon>
        <taxon>Arthropoda</taxon>
        <taxon>Hexapoda</taxon>
        <taxon>Insecta</taxon>
        <taxon>Pterygota</taxon>
        <taxon>Neoptera</taxon>
        <taxon>Endopterygota</taxon>
        <taxon>Coleoptera</taxon>
        <taxon>Polyphaga</taxon>
        <taxon>Cucujiformia</taxon>
        <taxon>Coccinelloidea</taxon>
        <taxon>Coccinellidae</taxon>
        <taxon>Scymninae</taxon>
        <taxon>Scymnini</taxon>
        <taxon>Cryptolaemus</taxon>
    </lineage>
</organism>
<name>A0ABD2N5L2_9CUCU</name>
<dbReference type="AlphaFoldDB" id="A0ABD2N5L2"/>
<proteinExistence type="inferred from homology"/>
<dbReference type="InterPro" id="IPR019163">
    <property type="entry name" value="THO_Thoc5"/>
</dbReference>
<comment type="subcellular location">
    <subcellularLocation>
        <location evidence="1">Nucleus</location>
    </subcellularLocation>
</comment>
<reference evidence="4 5" key="1">
    <citation type="journal article" date="2021" name="BMC Biol.">
        <title>Horizontally acquired antibacterial genes associated with adaptive radiation of ladybird beetles.</title>
        <authorList>
            <person name="Li H.S."/>
            <person name="Tang X.F."/>
            <person name="Huang Y.H."/>
            <person name="Xu Z.Y."/>
            <person name="Chen M.L."/>
            <person name="Du X.Y."/>
            <person name="Qiu B.Y."/>
            <person name="Chen P.T."/>
            <person name="Zhang W."/>
            <person name="Slipinski A."/>
            <person name="Escalona H.E."/>
            <person name="Waterhouse R.M."/>
            <person name="Zwick A."/>
            <person name="Pang H."/>
        </authorList>
    </citation>
    <scope>NUCLEOTIDE SEQUENCE [LARGE SCALE GENOMIC DNA]</scope>
    <source>
        <strain evidence="4">SYSU2018</strain>
    </source>
</reference>
<dbReference type="EMBL" id="JABFTP020000062">
    <property type="protein sequence ID" value="KAL3273864.1"/>
    <property type="molecule type" value="Genomic_DNA"/>
</dbReference>
<keyword evidence="3" id="KW-0539">Nucleus</keyword>
<keyword evidence="5" id="KW-1185">Reference proteome</keyword>
<evidence type="ECO:0000256" key="1">
    <source>
        <dbReference type="ARBA" id="ARBA00004123"/>
    </source>
</evidence>
<comment type="similarity">
    <text evidence="2">Belongs to the THOC5 family.</text>
</comment>
<dbReference type="PANTHER" id="PTHR13375">
    <property type="entry name" value="FMS INTERACTING PROTEIN"/>
    <property type="match status" value="1"/>
</dbReference>
<protein>
    <submittedName>
        <fullName evidence="4">Uncharacterized protein</fullName>
    </submittedName>
</protein>
<gene>
    <name evidence="4" type="ORF">HHI36_015290</name>
</gene>
<evidence type="ECO:0000313" key="4">
    <source>
        <dbReference type="EMBL" id="KAL3273864.1"/>
    </source>
</evidence>
<accession>A0ABD2N5L2</accession>
<evidence type="ECO:0000256" key="2">
    <source>
        <dbReference type="ARBA" id="ARBA00008044"/>
    </source>
</evidence>
<sequence>MSALLEVTKPLQEHLHLPIDKLRAEHKLAYLLPESLYLFYVNIDGYRGVYDIRVSVAIVGDQKEAVQ</sequence>
<comment type="caution">
    <text evidence="4">The sequence shown here is derived from an EMBL/GenBank/DDBJ whole genome shotgun (WGS) entry which is preliminary data.</text>
</comment>
<dbReference type="Pfam" id="PF09766">
    <property type="entry name" value="FmiP_Thoc5"/>
    <property type="match status" value="1"/>
</dbReference>
<evidence type="ECO:0000256" key="3">
    <source>
        <dbReference type="ARBA" id="ARBA00023242"/>
    </source>
</evidence>
<dbReference type="Proteomes" id="UP001516400">
    <property type="component" value="Unassembled WGS sequence"/>
</dbReference>
<dbReference type="GO" id="GO:0005634">
    <property type="term" value="C:nucleus"/>
    <property type="evidence" value="ECO:0007669"/>
    <property type="project" value="UniProtKB-SubCell"/>
</dbReference>
<evidence type="ECO:0000313" key="5">
    <source>
        <dbReference type="Proteomes" id="UP001516400"/>
    </source>
</evidence>
<dbReference type="PANTHER" id="PTHR13375:SF3">
    <property type="entry name" value="THO COMPLEX SUBUNIT 5 HOMOLOG"/>
    <property type="match status" value="1"/>
</dbReference>